<reference evidence="2 3" key="1">
    <citation type="submission" date="2016-08" db="EMBL/GenBank/DDBJ databases">
        <title>Draft genome of Fabibacter sp. strain SK-8.</title>
        <authorList>
            <person name="Wong S.-K."/>
            <person name="Hamasaki K."/>
            <person name="Yoshizawa S."/>
        </authorList>
    </citation>
    <scope>NUCLEOTIDE SEQUENCE [LARGE SCALE GENOMIC DNA]</scope>
    <source>
        <strain evidence="2 3">SK-8</strain>
    </source>
</reference>
<dbReference type="RefSeq" id="WP_069835159.1">
    <property type="nucleotide sequence ID" value="NZ_MDGQ01000005.1"/>
</dbReference>
<dbReference type="InterPro" id="IPR022742">
    <property type="entry name" value="Hydrolase_4"/>
</dbReference>
<dbReference type="SUPFAM" id="SSF53474">
    <property type="entry name" value="alpha/beta-Hydrolases"/>
    <property type="match status" value="1"/>
</dbReference>
<dbReference type="Gene3D" id="3.40.50.1820">
    <property type="entry name" value="alpha/beta hydrolase"/>
    <property type="match status" value="1"/>
</dbReference>
<keyword evidence="3" id="KW-1185">Reference proteome</keyword>
<dbReference type="EMBL" id="MDGQ01000005">
    <property type="protein sequence ID" value="OEJ99697.1"/>
    <property type="molecule type" value="Genomic_DNA"/>
</dbReference>
<name>A0A1E5SKP5_9BACT</name>
<organism evidence="2 3">
    <name type="scientific">Roseivirga misakiensis</name>
    <dbReference type="NCBI Taxonomy" id="1563681"/>
    <lineage>
        <taxon>Bacteria</taxon>
        <taxon>Pseudomonadati</taxon>
        <taxon>Bacteroidota</taxon>
        <taxon>Cytophagia</taxon>
        <taxon>Cytophagales</taxon>
        <taxon>Roseivirgaceae</taxon>
        <taxon>Roseivirga</taxon>
    </lineage>
</organism>
<dbReference type="InterPro" id="IPR029058">
    <property type="entry name" value="AB_hydrolase_fold"/>
</dbReference>
<dbReference type="AlphaFoldDB" id="A0A1E5SKP5"/>
<evidence type="ECO:0000313" key="3">
    <source>
        <dbReference type="Proteomes" id="UP000095552"/>
    </source>
</evidence>
<protein>
    <submittedName>
        <fullName evidence="2">Hydrolase</fullName>
    </submittedName>
</protein>
<evidence type="ECO:0000259" key="1">
    <source>
        <dbReference type="Pfam" id="PF12146"/>
    </source>
</evidence>
<comment type="caution">
    <text evidence="2">The sequence shown here is derived from an EMBL/GenBank/DDBJ whole genome shotgun (WGS) entry which is preliminary data.</text>
</comment>
<accession>A0A1E5SKP5</accession>
<proteinExistence type="predicted"/>
<dbReference type="GO" id="GO:0016787">
    <property type="term" value="F:hydrolase activity"/>
    <property type="evidence" value="ECO:0007669"/>
    <property type="project" value="UniProtKB-KW"/>
</dbReference>
<evidence type="ECO:0000313" key="2">
    <source>
        <dbReference type="EMBL" id="OEJ99697.1"/>
    </source>
</evidence>
<dbReference type="PANTHER" id="PTHR12277">
    <property type="entry name" value="ALPHA/BETA HYDROLASE DOMAIN-CONTAINING PROTEIN"/>
    <property type="match status" value="1"/>
</dbReference>
<gene>
    <name evidence="2" type="ORF">BFP71_09000</name>
</gene>
<sequence>MKRLLIVGSSLLFVYLLGAFMLYKFQERFIFLDGELDDSYEFQFEGAYEELNLTAPDGGKLNALHFKADSAKGLILYFHGNRGNLTRWGDVVNDYVKLNYDVLIMDYRGFGKSRGKRSMKILLEDAELFYQYALKKYDEQEITLYGRSLGTGIASWLAGKHRPKRLILETPYYSLSAVAQRYYPIYPSKLALRYNFKSHQYLKTADCPVYIFHGTEDSVVPYKSAQKLYKSLPPDQVTFFTIEGGEHKNLATFDTFRKQIKEVLK</sequence>
<dbReference type="STRING" id="1563681.BFP71_09000"/>
<dbReference type="Proteomes" id="UP000095552">
    <property type="component" value="Unassembled WGS sequence"/>
</dbReference>
<dbReference type="Pfam" id="PF12146">
    <property type="entry name" value="Hydrolase_4"/>
    <property type="match status" value="1"/>
</dbReference>
<keyword evidence="2" id="KW-0378">Hydrolase</keyword>
<feature type="domain" description="Serine aminopeptidase S33" evidence="1">
    <location>
        <begin position="70"/>
        <end position="177"/>
    </location>
</feature>
<dbReference type="PANTHER" id="PTHR12277:SF81">
    <property type="entry name" value="PROTEIN ABHD13"/>
    <property type="match status" value="1"/>
</dbReference>